<protein>
    <submittedName>
        <fullName evidence="2">Uncharacterized protein</fullName>
    </submittedName>
</protein>
<keyword evidence="1" id="KW-0732">Signal</keyword>
<dbReference type="Proteomes" id="UP000784919">
    <property type="component" value="Unassembled WGS sequence"/>
</dbReference>
<evidence type="ECO:0000313" key="2">
    <source>
        <dbReference type="EMBL" id="KAG5966093.1"/>
    </source>
</evidence>
<feature type="signal peptide" evidence="1">
    <location>
        <begin position="1"/>
        <end position="17"/>
    </location>
</feature>
<organism evidence="2 3">
    <name type="scientific">Claviceps arundinis</name>
    <dbReference type="NCBI Taxonomy" id="1623583"/>
    <lineage>
        <taxon>Eukaryota</taxon>
        <taxon>Fungi</taxon>
        <taxon>Dikarya</taxon>
        <taxon>Ascomycota</taxon>
        <taxon>Pezizomycotina</taxon>
        <taxon>Sordariomycetes</taxon>
        <taxon>Hypocreomycetidae</taxon>
        <taxon>Hypocreales</taxon>
        <taxon>Clavicipitaceae</taxon>
        <taxon>Claviceps</taxon>
    </lineage>
</organism>
<name>A0A9P7MRC6_9HYPO</name>
<gene>
    <name evidence="2" type="ORF">E4U56_001482</name>
</gene>
<dbReference type="EMBL" id="SRPS01000141">
    <property type="protein sequence ID" value="KAG5966093.1"/>
    <property type="molecule type" value="Genomic_DNA"/>
</dbReference>
<sequence length="166" mass="18265">MRLLTVVSLACGALALATGPFQPLTDSFTVDGGESLDLKDAAVAQEITRRDEEVSSSKLDKRTGFRMENLILPNEANPQNVVYAGITISFIMATRYVMRQGRRVQQWYTESMYFQNNGAQRMAVQAVALGEKFFYSRLDSNGAASGNPNPKASTFTLSITPINDEL</sequence>
<feature type="chain" id="PRO_5040453147" evidence="1">
    <location>
        <begin position="18"/>
        <end position="166"/>
    </location>
</feature>
<proteinExistence type="predicted"/>
<accession>A0A9P7MRC6</accession>
<dbReference type="AlphaFoldDB" id="A0A9P7MRC6"/>
<reference evidence="2" key="1">
    <citation type="journal article" date="2020" name="bioRxiv">
        <title>Whole genome comparisons of ergot fungi reveals the divergence and evolution of species within the genus Claviceps are the result of varying mechanisms driving genome evolution and host range expansion.</title>
        <authorList>
            <person name="Wyka S.A."/>
            <person name="Mondo S.J."/>
            <person name="Liu M."/>
            <person name="Dettman J."/>
            <person name="Nalam V."/>
            <person name="Broders K.D."/>
        </authorList>
    </citation>
    <scope>NUCLEOTIDE SEQUENCE</scope>
    <source>
        <strain evidence="2">CCC 1102</strain>
    </source>
</reference>
<comment type="caution">
    <text evidence="2">The sequence shown here is derived from an EMBL/GenBank/DDBJ whole genome shotgun (WGS) entry which is preliminary data.</text>
</comment>
<evidence type="ECO:0000313" key="3">
    <source>
        <dbReference type="Proteomes" id="UP000784919"/>
    </source>
</evidence>
<evidence type="ECO:0000256" key="1">
    <source>
        <dbReference type="SAM" id="SignalP"/>
    </source>
</evidence>
<dbReference type="OrthoDB" id="4997316at2759"/>